<dbReference type="AlphaFoldDB" id="A0A8B7RXW6"/>
<evidence type="ECO:0000256" key="1">
    <source>
        <dbReference type="ARBA" id="ARBA00007209"/>
    </source>
</evidence>
<keyword evidence="6" id="KW-1185">Reference proteome</keyword>
<dbReference type="GO" id="GO:0005930">
    <property type="term" value="C:axoneme"/>
    <property type="evidence" value="ECO:0007669"/>
    <property type="project" value="UniProtKB-SubCell"/>
</dbReference>
<gene>
    <name evidence="7" type="primary">LOC109385852</name>
</gene>
<dbReference type="InterPro" id="IPR000435">
    <property type="entry name" value="Tektins"/>
</dbReference>
<sequence length="460" mass="53392">MPHPPTCAQAGGTMAQTDVLLTKQPAPQTVPACELPPKLYDVARNTGAYTSSGLATAGFRTAKYLVDEWFQNCYAHYHQAFADRDQSERQRHESLQLAAETQTLAQRTQEDSTRKVGERLQDMHCWKSELQHEVDELVAETDRLLDQKQRLESSLDATAVPFSIATDNLQCRERRQHPDLVRDYVEMELLKEAELIRNIQELLKRTIMQAMNQIRMNLEQKETCEMDWSDKVEAYNIDETCGRYHNQSTEVQFYPHSTKLEESASTSETWAKFTQENLCRAERERLASVNLRGLIDCILRDIAEDLRLQCDAVNLAYGRRCEELEDTRFKLKQHLHKTLCEITDQEHNVAALKQAIRDKEMPLKVAQTRLYQRSHRPNVELCRDNAQFRLVSEVEELNMSLMALREKLLEAEQSLRNLEDTRMSLEKDIAVKTNSLFIDRQKCMTHRARYPTILQLAGYQ</sequence>
<dbReference type="KEGG" id="hai:109385852"/>
<dbReference type="GeneID" id="109385852"/>
<evidence type="ECO:0000256" key="2">
    <source>
        <dbReference type="ARBA" id="ARBA00022490"/>
    </source>
</evidence>
<dbReference type="GO" id="GO:0036126">
    <property type="term" value="C:sperm flagellum"/>
    <property type="evidence" value="ECO:0007669"/>
    <property type="project" value="TreeGrafter"/>
</dbReference>
<comment type="similarity">
    <text evidence="1 4">Belongs to the tektin family.</text>
</comment>
<dbReference type="GO" id="GO:0060271">
    <property type="term" value="P:cilium assembly"/>
    <property type="evidence" value="ECO:0007669"/>
    <property type="project" value="UniProtKB-UniRule"/>
</dbReference>
<dbReference type="OrthoDB" id="5788000at2759"/>
<dbReference type="GO" id="GO:0015630">
    <property type="term" value="C:microtubule cytoskeleton"/>
    <property type="evidence" value="ECO:0007669"/>
    <property type="project" value="UniProtKB-UniRule"/>
</dbReference>
<reference evidence="7" key="1">
    <citation type="submission" date="2025-08" db="UniProtKB">
        <authorList>
            <consortium name="RefSeq"/>
        </authorList>
    </citation>
    <scope>IDENTIFICATION</scope>
    <source>
        <tissue evidence="7">Muscle</tissue>
    </source>
</reference>
<organism evidence="6 7">
    <name type="scientific">Hipposideros armiger</name>
    <name type="common">Great Himalayan leaf-nosed bat</name>
    <dbReference type="NCBI Taxonomy" id="186990"/>
    <lineage>
        <taxon>Eukaryota</taxon>
        <taxon>Metazoa</taxon>
        <taxon>Chordata</taxon>
        <taxon>Craniata</taxon>
        <taxon>Vertebrata</taxon>
        <taxon>Euteleostomi</taxon>
        <taxon>Mammalia</taxon>
        <taxon>Eutheria</taxon>
        <taxon>Laurasiatheria</taxon>
        <taxon>Chiroptera</taxon>
        <taxon>Yinpterochiroptera</taxon>
        <taxon>Rhinolophoidea</taxon>
        <taxon>Hipposideridae</taxon>
        <taxon>Hipposideros</taxon>
    </lineage>
</organism>
<dbReference type="Proteomes" id="UP000694851">
    <property type="component" value="Unplaced"/>
</dbReference>
<dbReference type="Pfam" id="PF03148">
    <property type="entry name" value="Tektin"/>
    <property type="match status" value="1"/>
</dbReference>
<protein>
    <recommendedName>
        <fullName evidence="4">Tektin</fullName>
    </recommendedName>
</protein>
<proteinExistence type="inferred from homology"/>
<feature type="coiled-coil region" evidence="5">
    <location>
        <begin position="394"/>
        <end position="435"/>
    </location>
</feature>
<accession>A0A8B7RXW6</accession>
<dbReference type="RefSeq" id="XP_019504025.1">
    <property type="nucleotide sequence ID" value="XM_019648480.1"/>
</dbReference>
<keyword evidence="4" id="KW-0969">Cilium</keyword>
<evidence type="ECO:0000256" key="5">
    <source>
        <dbReference type="SAM" id="Coils"/>
    </source>
</evidence>
<evidence type="ECO:0000256" key="4">
    <source>
        <dbReference type="RuleBase" id="RU367040"/>
    </source>
</evidence>
<evidence type="ECO:0000256" key="3">
    <source>
        <dbReference type="ARBA" id="ARBA00023054"/>
    </source>
</evidence>
<comment type="subcellular location">
    <subcellularLocation>
        <location evidence="4">Cytoplasm</location>
        <location evidence="4">Cytoskeleton</location>
        <location evidence="4">Cilium axoneme</location>
    </subcellularLocation>
</comment>
<keyword evidence="4" id="KW-0966">Cell projection</keyword>
<name>A0A8B7RXW6_HIPAR</name>
<keyword evidence="4" id="KW-0282">Flagellum</keyword>
<evidence type="ECO:0000313" key="7">
    <source>
        <dbReference type="RefSeq" id="XP_019504025.1"/>
    </source>
</evidence>
<evidence type="ECO:0000313" key="6">
    <source>
        <dbReference type="Proteomes" id="UP000694851"/>
    </source>
</evidence>
<dbReference type="GO" id="GO:0030317">
    <property type="term" value="P:flagellated sperm motility"/>
    <property type="evidence" value="ECO:0007669"/>
    <property type="project" value="UniProtKB-UniRule"/>
</dbReference>
<dbReference type="InterPro" id="IPR048256">
    <property type="entry name" value="Tektin-like"/>
</dbReference>
<dbReference type="PRINTS" id="PR00511">
    <property type="entry name" value="TEKTIN"/>
</dbReference>
<dbReference type="PANTHER" id="PTHR19960:SF12">
    <property type="entry name" value="TEKTIN-4"/>
    <property type="match status" value="1"/>
</dbReference>
<keyword evidence="2" id="KW-0963">Cytoplasm</keyword>
<keyword evidence="3 5" id="KW-0175">Coiled coil</keyword>
<dbReference type="GO" id="GO:0005634">
    <property type="term" value="C:nucleus"/>
    <property type="evidence" value="ECO:0007669"/>
    <property type="project" value="TreeGrafter"/>
</dbReference>
<feature type="coiled-coil region" evidence="5">
    <location>
        <begin position="127"/>
        <end position="154"/>
    </location>
</feature>
<comment type="function">
    <text evidence="4">Microtubule inner protein (MIP) part of the dynein-decorated doublet microtubules (DMTs) in cilia and flagellar axoneme. Forms filamentous polymers in the walls of ciliary and flagellar microtubules. Required for normal sperm mobility.</text>
</comment>
<dbReference type="PANTHER" id="PTHR19960">
    <property type="entry name" value="TEKTIN"/>
    <property type="match status" value="1"/>
</dbReference>